<evidence type="ECO:0000313" key="4">
    <source>
        <dbReference type="Proteomes" id="UP000244450"/>
    </source>
</evidence>
<dbReference type="Gene3D" id="3.40.50.720">
    <property type="entry name" value="NAD(P)-binding Rossmann-like Domain"/>
    <property type="match status" value="1"/>
</dbReference>
<comment type="caution">
    <text evidence="3">The sequence shown here is derived from an EMBL/GenBank/DDBJ whole genome shotgun (WGS) entry which is preliminary data.</text>
</comment>
<dbReference type="OrthoDB" id="335726at2"/>
<dbReference type="Proteomes" id="UP000244450">
    <property type="component" value="Unassembled WGS sequence"/>
</dbReference>
<accession>A0A2T7BDS5</accession>
<protein>
    <submittedName>
        <fullName evidence="3">Short-chain dehydrogenase</fullName>
    </submittedName>
</protein>
<dbReference type="AlphaFoldDB" id="A0A2T7BDS5"/>
<organism evidence="3 4">
    <name type="scientific">Chitinophaga parva</name>
    <dbReference type="NCBI Taxonomy" id="2169414"/>
    <lineage>
        <taxon>Bacteria</taxon>
        <taxon>Pseudomonadati</taxon>
        <taxon>Bacteroidota</taxon>
        <taxon>Chitinophagia</taxon>
        <taxon>Chitinophagales</taxon>
        <taxon>Chitinophagaceae</taxon>
        <taxon>Chitinophaga</taxon>
    </lineage>
</organism>
<dbReference type="SUPFAM" id="SSF51735">
    <property type="entry name" value="NAD(P)-binding Rossmann-fold domains"/>
    <property type="match status" value="1"/>
</dbReference>
<keyword evidence="2" id="KW-0560">Oxidoreductase</keyword>
<evidence type="ECO:0000256" key="2">
    <source>
        <dbReference type="ARBA" id="ARBA00023002"/>
    </source>
</evidence>
<reference evidence="3 4" key="1">
    <citation type="submission" date="2018-04" db="EMBL/GenBank/DDBJ databases">
        <title>Chitinophaga fuyangensis sp. nov., isolated from soil in a chemical factory.</title>
        <authorList>
            <person name="Chen K."/>
        </authorList>
    </citation>
    <scope>NUCLEOTIDE SEQUENCE [LARGE SCALE GENOMIC DNA]</scope>
    <source>
        <strain evidence="3 4">LY-1</strain>
    </source>
</reference>
<dbReference type="PRINTS" id="PR00081">
    <property type="entry name" value="GDHRDH"/>
</dbReference>
<dbReference type="PANTHER" id="PTHR44196:SF1">
    <property type="entry name" value="DEHYDROGENASE_REDUCTASE SDR FAMILY MEMBER 7B"/>
    <property type="match status" value="1"/>
</dbReference>
<proteinExistence type="inferred from homology"/>
<gene>
    <name evidence="3" type="ORF">DCC81_22885</name>
</gene>
<name>A0A2T7BDS5_9BACT</name>
<dbReference type="RefSeq" id="WP_108688987.1">
    <property type="nucleotide sequence ID" value="NZ_QCYK01000003.1"/>
</dbReference>
<sequence>MSTVLILGAGSDMAVAIARKYAREKYNVQLAARKLEYLVPLQQDLQIRYGITATVHAFDALDTASHAAFYASLPVKPDQVICVFGYLGNQETAQDDWEEAQRIIATNYTGAVSILNIVANDYAARKSGTIVGISSVAGVRGRQSNYMYGSAKAGFTAYLAGLRNRLYHDGVHVLSVQPGFVATRMTEHLALPPLLTATPEQVANAVFSAAAAKKNVIYVKWFWRYIMLLIRNIPEGMFKKMKM</sequence>
<dbReference type="EMBL" id="QCYK01000003">
    <property type="protein sequence ID" value="PUZ23243.1"/>
    <property type="molecule type" value="Genomic_DNA"/>
</dbReference>
<dbReference type="Pfam" id="PF00106">
    <property type="entry name" value="adh_short"/>
    <property type="match status" value="1"/>
</dbReference>
<evidence type="ECO:0000313" key="3">
    <source>
        <dbReference type="EMBL" id="PUZ23243.1"/>
    </source>
</evidence>
<evidence type="ECO:0000256" key="1">
    <source>
        <dbReference type="ARBA" id="ARBA00006484"/>
    </source>
</evidence>
<dbReference type="NCBIfam" id="NF005489">
    <property type="entry name" value="PRK07102.1"/>
    <property type="match status" value="1"/>
</dbReference>
<keyword evidence="4" id="KW-1185">Reference proteome</keyword>
<comment type="similarity">
    <text evidence="1">Belongs to the short-chain dehydrogenases/reductases (SDR) family.</text>
</comment>
<dbReference type="GO" id="GO:0016491">
    <property type="term" value="F:oxidoreductase activity"/>
    <property type="evidence" value="ECO:0007669"/>
    <property type="project" value="UniProtKB-KW"/>
</dbReference>
<dbReference type="InterPro" id="IPR002347">
    <property type="entry name" value="SDR_fam"/>
</dbReference>
<dbReference type="PANTHER" id="PTHR44196">
    <property type="entry name" value="DEHYDROGENASE/REDUCTASE SDR FAMILY MEMBER 7B"/>
    <property type="match status" value="1"/>
</dbReference>
<dbReference type="InterPro" id="IPR036291">
    <property type="entry name" value="NAD(P)-bd_dom_sf"/>
</dbReference>
<dbReference type="GO" id="GO:0016020">
    <property type="term" value="C:membrane"/>
    <property type="evidence" value="ECO:0007669"/>
    <property type="project" value="TreeGrafter"/>
</dbReference>